<dbReference type="EMBL" id="OX395133">
    <property type="protein sequence ID" value="CAI5781141.1"/>
    <property type="molecule type" value="Genomic_DNA"/>
</dbReference>
<evidence type="ECO:0000313" key="9">
    <source>
        <dbReference type="Proteomes" id="UP001178461"/>
    </source>
</evidence>
<dbReference type="PANTHER" id="PTHR20914:SF30">
    <property type="entry name" value="LY6_PLAUR DOMAIN CONTAINING 9"/>
    <property type="match status" value="1"/>
</dbReference>
<evidence type="ECO:0000259" key="7">
    <source>
        <dbReference type="Pfam" id="PF02988"/>
    </source>
</evidence>
<name>A0AA35KP98_9SAUR</name>
<keyword evidence="6" id="KW-0732">Signal</keyword>
<dbReference type="InterPro" id="IPR004126">
    <property type="entry name" value="PLipase_A2_inh_N"/>
</dbReference>
<protein>
    <submittedName>
        <fullName evidence="8">A2 inhibitor and Ly6 PLAUR domain-containing protein-like</fullName>
    </submittedName>
</protein>
<evidence type="ECO:0000256" key="2">
    <source>
        <dbReference type="ARBA" id="ARBA00006570"/>
    </source>
</evidence>
<dbReference type="GO" id="GO:0019834">
    <property type="term" value="F:phospholipase A2 inhibitor activity"/>
    <property type="evidence" value="ECO:0007669"/>
    <property type="project" value="UniProtKB-KW"/>
</dbReference>
<dbReference type="Gene3D" id="2.10.60.10">
    <property type="entry name" value="CD59"/>
    <property type="match status" value="2"/>
</dbReference>
<dbReference type="Proteomes" id="UP001178461">
    <property type="component" value="Chromosome 8"/>
</dbReference>
<keyword evidence="4" id="KW-0593">Phospholipase A2 inhibitor</keyword>
<dbReference type="AlphaFoldDB" id="A0AA35KP98"/>
<dbReference type="PANTHER" id="PTHR20914">
    <property type="entry name" value="LY6/PLAUR DOMAIN-CONTAINING PROTEIN 8"/>
    <property type="match status" value="1"/>
</dbReference>
<evidence type="ECO:0000256" key="5">
    <source>
        <dbReference type="ARBA" id="ARBA00023157"/>
    </source>
</evidence>
<feature type="signal peptide" evidence="6">
    <location>
        <begin position="1"/>
        <end position="19"/>
    </location>
</feature>
<dbReference type="Pfam" id="PF02988">
    <property type="entry name" value="PLA2_inh"/>
    <property type="match status" value="1"/>
</dbReference>
<reference evidence="8" key="1">
    <citation type="submission" date="2022-12" db="EMBL/GenBank/DDBJ databases">
        <authorList>
            <person name="Alioto T."/>
            <person name="Alioto T."/>
            <person name="Gomez Garrido J."/>
        </authorList>
    </citation>
    <scope>NUCLEOTIDE SEQUENCE</scope>
</reference>
<comment type="subcellular location">
    <subcellularLocation>
        <location evidence="1">Secreted</location>
    </subcellularLocation>
</comment>
<gene>
    <name evidence="8" type="ORF">PODLI_1B022447</name>
</gene>
<dbReference type="GO" id="GO:0005576">
    <property type="term" value="C:extracellular region"/>
    <property type="evidence" value="ECO:0007669"/>
    <property type="project" value="UniProtKB-SubCell"/>
</dbReference>
<evidence type="ECO:0000256" key="4">
    <source>
        <dbReference type="ARBA" id="ARBA00023005"/>
    </source>
</evidence>
<proteinExistence type="inferred from homology"/>
<keyword evidence="9" id="KW-1185">Reference proteome</keyword>
<organism evidence="8 9">
    <name type="scientific">Podarcis lilfordi</name>
    <name type="common">Lilford's wall lizard</name>
    <dbReference type="NCBI Taxonomy" id="74358"/>
    <lineage>
        <taxon>Eukaryota</taxon>
        <taxon>Metazoa</taxon>
        <taxon>Chordata</taxon>
        <taxon>Craniata</taxon>
        <taxon>Vertebrata</taxon>
        <taxon>Euteleostomi</taxon>
        <taxon>Lepidosauria</taxon>
        <taxon>Squamata</taxon>
        <taxon>Bifurcata</taxon>
        <taxon>Unidentata</taxon>
        <taxon>Episquamata</taxon>
        <taxon>Laterata</taxon>
        <taxon>Lacertibaenia</taxon>
        <taxon>Lacertidae</taxon>
        <taxon>Podarcis</taxon>
    </lineage>
</organism>
<evidence type="ECO:0000256" key="3">
    <source>
        <dbReference type="ARBA" id="ARBA00022525"/>
    </source>
</evidence>
<evidence type="ECO:0000256" key="1">
    <source>
        <dbReference type="ARBA" id="ARBA00004613"/>
    </source>
</evidence>
<accession>A0AA35KP98</accession>
<dbReference type="InterPro" id="IPR050918">
    <property type="entry name" value="CNF-like_PLA2_Inhibitor"/>
</dbReference>
<dbReference type="InterPro" id="IPR045860">
    <property type="entry name" value="Snake_toxin-like_sf"/>
</dbReference>
<evidence type="ECO:0000256" key="6">
    <source>
        <dbReference type="SAM" id="SignalP"/>
    </source>
</evidence>
<comment type="similarity">
    <text evidence="2">Belongs to the CNF-like-inhibitor family.</text>
</comment>
<sequence>MQALLGIFFFSLLTTGASLDCVVCRGETFCTGRKEPCPSAADVCYITLAERPKDNTTVTKVVKGCLSPDLCKIWFEIDLGQDKHIRESTVCCSKENCSPDSPELPRMPPDVNGKFCPSCYSKNDVCPEEYVYCTGGNAFCIGFITVTDTNVVNSTMKGCISESGCQTLQSMNRPLSAFPNMRNVTCSQAKVSQASRAAPSLAYPLLVLLLMKLLL</sequence>
<keyword evidence="5" id="KW-1015">Disulfide bond</keyword>
<feature type="chain" id="PRO_5041268767" evidence="6">
    <location>
        <begin position="20"/>
        <end position="215"/>
    </location>
</feature>
<feature type="domain" description="Phospholipase A2 inhibitor N-terminal" evidence="7">
    <location>
        <begin position="20"/>
        <end position="98"/>
    </location>
</feature>
<keyword evidence="3" id="KW-0964">Secreted</keyword>
<evidence type="ECO:0000313" key="8">
    <source>
        <dbReference type="EMBL" id="CAI5781141.1"/>
    </source>
</evidence>
<dbReference type="SUPFAM" id="SSF57302">
    <property type="entry name" value="Snake toxin-like"/>
    <property type="match status" value="2"/>
</dbReference>